<accession>A0A650GFD5</accession>
<dbReference type="KEGG" id="jme:EEW87_003685"/>
<dbReference type="Pfam" id="PF02852">
    <property type="entry name" value="Pyr_redox_dim"/>
    <property type="match status" value="1"/>
</dbReference>
<feature type="region of interest" description="Disordered" evidence="5">
    <location>
        <begin position="1"/>
        <end position="40"/>
    </location>
</feature>
<dbReference type="SUPFAM" id="SSF51905">
    <property type="entry name" value="FAD/NAD(P)-binding domain"/>
    <property type="match status" value="1"/>
</dbReference>
<feature type="binding site" evidence="4">
    <location>
        <begin position="228"/>
        <end position="235"/>
    </location>
    <ligand>
        <name>NAD(+)</name>
        <dbReference type="ChEBI" id="CHEBI:57540"/>
    </ligand>
</feature>
<evidence type="ECO:0000313" key="8">
    <source>
        <dbReference type="EMBL" id="QGX08739.1"/>
    </source>
</evidence>
<dbReference type="SUPFAM" id="SSF55424">
    <property type="entry name" value="FAD/NAD-linked reductases, dimerisation (C-terminal) domain"/>
    <property type="match status" value="1"/>
</dbReference>
<dbReference type="PANTHER" id="PTHR43014">
    <property type="entry name" value="MERCURIC REDUCTASE"/>
    <property type="match status" value="1"/>
</dbReference>
<name>A0A650GFD5_9MICO</name>
<dbReference type="GO" id="GO:0050660">
    <property type="term" value="F:flavin adenine dinucleotide binding"/>
    <property type="evidence" value="ECO:0007669"/>
    <property type="project" value="TreeGrafter"/>
</dbReference>
<reference evidence="8 9" key="1">
    <citation type="submission" date="2019-09" db="EMBL/GenBank/DDBJ databases">
        <title>Complete Genome Sequence of Janibacter melonis M714 with both human health impact and industrial applications.</title>
        <authorList>
            <person name="Jin M."/>
            <person name="Zhao Q.R."/>
        </authorList>
    </citation>
    <scope>NUCLEOTIDE SEQUENCE [LARGE SCALE GENOMIC DNA]</scope>
    <source>
        <strain evidence="8 9">M714</strain>
    </source>
</reference>
<dbReference type="Gene3D" id="3.50.50.60">
    <property type="entry name" value="FAD/NAD(P)-binding domain"/>
    <property type="match status" value="2"/>
</dbReference>
<keyword evidence="4" id="KW-0547">Nucleotide-binding</keyword>
<keyword evidence="3 4" id="KW-0274">FAD</keyword>
<evidence type="ECO:0000259" key="7">
    <source>
        <dbReference type="Pfam" id="PF07992"/>
    </source>
</evidence>
<dbReference type="PRINTS" id="PR00368">
    <property type="entry name" value="FADPNR"/>
</dbReference>
<organism evidence="8 9">
    <name type="scientific">Janibacter melonis</name>
    <dbReference type="NCBI Taxonomy" id="262209"/>
    <lineage>
        <taxon>Bacteria</taxon>
        <taxon>Bacillati</taxon>
        <taxon>Actinomycetota</taxon>
        <taxon>Actinomycetes</taxon>
        <taxon>Micrococcales</taxon>
        <taxon>Intrasporangiaceae</taxon>
        <taxon>Janibacter</taxon>
    </lineage>
</organism>
<dbReference type="AlphaFoldDB" id="A0A650GFD5"/>
<evidence type="ECO:0000256" key="1">
    <source>
        <dbReference type="ARBA" id="ARBA00007532"/>
    </source>
</evidence>
<dbReference type="EMBL" id="CP044548">
    <property type="protein sequence ID" value="QGX08739.1"/>
    <property type="molecule type" value="Genomic_DNA"/>
</dbReference>
<evidence type="ECO:0000256" key="3">
    <source>
        <dbReference type="ARBA" id="ARBA00022827"/>
    </source>
</evidence>
<evidence type="ECO:0000256" key="5">
    <source>
        <dbReference type="SAM" id="MobiDB-lite"/>
    </source>
</evidence>
<feature type="binding site" evidence="4">
    <location>
        <position position="356"/>
    </location>
    <ligand>
        <name>FAD</name>
        <dbReference type="ChEBI" id="CHEBI:57692"/>
    </ligand>
</feature>
<protein>
    <submittedName>
        <fullName evidence="8">NAD(P)H-quinone dehydrogenase</fullName>
    </submittedName>
</protein>
<keyword evidence="4" id="KW-0520">NAD</keyword>
<evidence type="ECO:0000313" key="9">
    <source>
        <dbReference type="Proteomes" id="UP000271708"/>
    </source>
</evidence>
<dbReference type="NCBIfam" id="NF005883">
    <property type="entry name" value="PRK07845.1"/>
    <property type="match status" value="1"/>
</dbReference>
<feature type="domain" description="FAD/NAD(P)-binding" evidence="7">
    <location>
        <begin position="47"/>
        <end position="371"/>
    </location>
</feature>
<dbReference type="InterPro" id="IPR023753">
    <property type="entry name" value="FAD/NAD-binding_dom"/>
</dbReference>
<dbReference type="Gene3D" id="3.30.390.30">
    <property type="match status" value="1"/>
</dbReference>
<feature type="binding site" evidence="4">
    <location>
        <position position="315"/>
    </location>
    <ligand>
        <name>NAD(+)</name>
        <dbReference type="ChEBI" id="CHEBI:57540"/>
    </ligand>
</feature>
<dbReference type="Pfam" id="PF07992">
    <property type="entry name" value="Pyr_redox_2"/>
    <property type="match status" value="1"/>
</dbReference>
<evidence type="ECO:0000256" key="4">
    <source>
        <dbReference type="PIRSR" id="PIRSR000350-3"/>
    </source>
</evidence>
<comment type="cofactor">
    <cofactor evidence="4">
        <name>FAD</name>
        <dbReference type="ChEBI" id="CHEBI:57692"/>
    </cofactor>
    <text evidence="4">Binds 1 FAD per subunit.</text>
</comment>
<feature type="binding site" evidence="4">
    <location>
        <position position="163"/>
    </location>
    <ligand>
        <name>FAD</name>
        <dbReference type="ChEBI" id="CHEBI:57692"/>
    </ligand>
</feature>
<sequence>MGSVAGSSRSRAAGSSCTGGRLSRAERPPPRPGRGGWMGAVTTRDSSVVIIGGGPGGYEAALVAAHLGARVTIVDRDGIGGAAVLTDCVPSKTLIATADYMSAFETAADLGVHLEDGEGDAVTDTVAALGEVNRRVLDLAAHQSSDISARLDEVGVRVVSGTGRLESPGVVVATTDEGDERLEADVVLVSTGATPRVLPTAQPDGERILTWQQIYGLTELPEHLVVVGSGVTGAELAQGFLGLGARVTLVSSRDLVLPGEDQDAAAVIEDVFRRRGMTVLNRSRMASAERRGDGVVVTLTDGREVEGSHVLIAVGAVPQTSGLGLEEAGVELSESGHVAVDRVSRTSVRGVYAAGDCTGVFALASVAAMQGRIAMSHALGDAVAPLRLGAVSANVFTDPEIATVGMTAAQAEASEEVEAVTMPLARNPRAKMLGISEGFVKMFSMRGAGTVLGGVVVAPRASELIFPLSLAVQNRLSVDQVAATFTVYPSLSGTLAEAARRLHPTEA</sequence>
<feature type="compositionally biased region" description="Low complexity" evidence="5">
    <location>
        <begin position="1"/>
        <end position="21"/>
    </location>
</feature>
<feature type="domain" description="Pyridine nucleotide-disulphide oxidoreductase dimerisation" evidence="6">
    <location>
        <begin position="393"/>
        <end position="498"/>
    </location>
</feature>
<dbReference type="PRINTS" id="PR00411">
    <property type="entry name" value="PNDRDTASEI"/>
</dbReference>
<dbReference type="PIRSF" id="PIRSF000350">
    <property type="entry name" value="Mercury_reductase_MerA"/>
    <property type="match status" value="1"/>
</dbReference>
<evidence type="ECO:0000259" key="6">
    <source>
        <dbReference type="Pfam" id="PF02852"/>
    </source>
</evidence>
<keyword evidence="2" id="KW-0285">Flavoprotein</keyword>
<dbReference type="Proteomes" id="UP000271708">
    <property type="component" value="Chromosome"/>
</dbReference>
<feature type="binding site" evidence="4">
    <location>
        <position position="92"/>
    </location>
    <ligand>
        <name>FAD</name>
        <dbReference type="ChEBI" id="CHEBI:57692"/>
    </ligand>
</feature>
<proteinExistence type="inferred from homology"/>
<dbReference type="InterPro" id="IPR036188">
    <property type="entry name" value="FAD/NAD-bd_sf"/>
</dbReference>
<dbReference type="PANTHER" id="PTHR43014:SF1">
    <property type="entry name" value="NAD(P)H DEHYDROGENASE (QUINONE)"/>
    <property type="match status" value="1"/>
</dbReference>
<evidence type="ECO:0000256" key="2">
    <source>
        <dbReference type="ARBA" id="ARBA00022630"/>
    </source>
</evidence>
<dbReference type="GO" id="GO:0003955">
    <property type="term" value="F:NAD(P)H dehydrogenase (quinone) activity"/>
    <property type="evidence" value="ECO:0007669"/>
    <property type="project" value="TreeGrafter"/>
</dbReference>
<gene>
    <name evidence="8" type="ORF">EEW87_003685</name>
</gene>
<comment type="similarity">
    <text evidence="1">Belongs to the class-I pyridine nucleotide-disulfide oxidoreductase family.</text>
</comment>
<dbReference type="InterPro" id="IPR001100">
    <property type="entry name" value="Pyr_nuc-diS_OxRdtase"/>
</dbReference>
<dbReference type="InterPro" id="IPR004099">
    <property type="entry name" value="Pyr_nucl-diS_OxRdtase_dimer"/>
</dbReference>
<dbReference type="InterPro" id="IPR016156">
    <property type="entry name" value="FAD/NAD-linked_Rdtase_dimer_sf"/>
</dbReference>